<evidence type="ECO:0000313" key="9">
    <source>
        <dbReference type="EMBL" id="MDT8332190.1"/>
    </source>
</evidence>
<dbReference type="InterPro" id="IPR004638">
    <property type="entry name" value="EmrB-like"/>
</dbReference>
<organism evidence="9 10">
    <name type="scientific">Roseomonas gilardii</name>
    <dbReference type="NCBI Taxonomy" id="257708"/>
    <lineage>
        <taxon>Bacteria</taxon>
        <taxon>Pseudomonadati</taxon>
        <taxon>Pseudomonadota</taxon>
        <taxon>Alphaproteobacteria</taxon>
        <taxon>Acetobacterales</taxon>
        <taxon>Roseomonadaceae</taxon>
        <taxon>Roseomonas</taxon>
    </lineage>
</organism>
<evidence type="ECO:0000256" key="1">
    <source>
        <dbReference type="ARBA" id="ARBA00004651"/>
    </source>
</evidence>
<dbReference type="SUPFAM" id="SSF103473">
    <property type="entry name" value="MFS general substrate transporter"/>
    <property type="match status" value="1"/>
</dbReference>
<feature type="transmembrane region" description="Helical" evidence="7">
    <location>
        <begin position="244"/>
        <end position="265"/>
    </location>
</feature>
<accession>A0ABU3MHK4</accession>
<feature type="transmembrane region" description="Helical" evidence="7">
    <location>
        <begin position="286"/>
        <end position="313"/>
    </location>
</feature>
<name>A0ABU3MHK4_9PROT</name>
<dbReference type="Gene3D" id="1.20.1720.10">
    <property type="entry name" value="Multidrug resistance protein D"/>
    <property type="match status" value="1"/>
</dbReference>
<comment type="caution">
    <text evidence="9">The sequence shown here is derived from an EMBL/GenBank/DDBJ whole genome shotgun (WGS) entry which is preliminary data.</text>
</comment>
<dbReference type="InterPro" id="IPR011701">
    <property type="entry name" value="MFS"/>
</dbReference>
<evidence type="ECO:0000259" key="8">
    <source>
        <dbReference type="PROSITE" id="PS50850"/>
    </source>
</evidence>
<feature type="transmembrane region" description="Helical" evidence="7">
    <location>
        <begin position="376"/>
        <end position="393"/>
    </location>
</feature>
<gene>
    <name evidence="9" type="ORF">RQ831_14100</name>
</gene>
<dbReference type="Gene3D" id="1.20.1250.20">
    <property type="entry name" value="MFS general substrate transporter like domains"/>
    <property type="match status" value="1"/>
</dbReference>
<evidence type="ECO:0000256" key="5">
    <source>
        <dbReference type="ARBA" id="ARBA00022989"/>
    </source>
</evidence>
<keyword evidence="6 7" id="KW-0472">Membrane</keyword>
<dbReference type="Proteomes" id="UP001258945">
    <property type="component" value="Unassembled WGS sequence"/>
</dbReference>
<dbReference type="NCBIfam" id="TIGR00711">
    <property type="entry name" value="efflux_EmrB"/>
    <property type="match status" value="1"/>
</dbReference>
<evidence type="ECO:0000256" key="4">
    <source>
        <dbReference type="ARBA" id="ARBA00022692"/>
    </source>
</evidence>
<feature type="transmembrane region" description="Helical" evidence="7">
    <location>
        <begin position="351"/>
        <end position="370"/>
    </location>
</feature>
<dbReference type="RefSeq" id="WP_314282783.1">
    <property type="nucleotide sequence ID" value="NZ_JAVVDO010000023.1"/>
</dbReference>
<feature type="transmembrane region" description="Helical" evidence="7">
    <location>
        <begin position="182"/>
        <end position="205"/>
    </location>
</feature>
<comment type="subcellular location">
    <subcellularLocation>
        <location evidence="1">Cell membrane</location>
        <topology evidence="1">Multi-pass membrane protein</topology>
    </subcellularLocation>
</comment>
<evidence type="ECO:0000256" key="6">
    <source>
        <dbReference type="ARBA" id="ARBA00023136"/>
    </source>
</evidence>
<reference evidence="9 10" key="1">
    <citation type="journal article" date="2019" name="Microb. Pathog.">
        <title>Comparison of VITEK 2, MALDI-TOF MS, 16S rRNA gene sequencing, and whole-genome sequencing for identification of Roseomonas mucosa.</title>
        <authorList>
            <person name="Rudolph W.W."/>
            <person name="Gunzer F."/>
            <person name="Trauth M."/>
            <person name="Bunk B."/>
            <person name="Bigge R."/>
            <person name="Schrottner P."/>
        </authorList>
    </citation>
    <scope>NUCLEOTIDE SEQUENCE [LARGE SCALE GENOMIC DNA]</scope>
    <source>
        <strain evidence="9 10">DSM 103800</strain>
    </source>
</reference>
<feature type="transmembrane region" description="Helical" evidence="7">
    <location>
        <begin position="461"/>
        <end position="488"/>
    </location>
</feature>
<protein>
    <submittedName>
        <fullName evidence="9">DHA2 family efflux MFS transporter permease subunit</fullName>
    </submittedName>
</protein>
<feature type="transmembrane region" description="Helical" evidence="7">
    <location>
        <begin position="325"/>
        <end position="344"/>
    </location>
</feature>
<keyword evidence="3" id="KW-1003">Cell membrane</keyword>
<dbReference type="Pfam" id="PF07690">
    <property type="entry name" value="MFS_1"/>
    <property type="match status" value="1"/>
</dbReference>
<dbReference type="PROSITE" id="PS50850">
    <property type="entry name" value="MFS"/>
    <property type="match status" value="1"/>
</dbReference>
<dbReference type="PRINTS" id="PR01036">
    <property type="entry name" value="TCRTETB"/>
</dbReference>
<dbReference type="CDD" id="cd17321">
    <property type="entry name" value="MFS_MMR_MDR_like"/>
    <property type="match status" value="1"/>
</dbReference>
<dbReference type="PANTHER" id="PTHR42718">
    <property type="entry name" value="MAJOR FACILITATOR SUPERFAMILY MULTIDRUG TRANSPORTER MFSC"/>
    <property type="match status" value="1"/>
</dbReference>
<feature type="transmembrane region" description="Helical" evidence="7">
    <location>
        <begin position="123"/>
        <end position="145"/>
    </location>
</feature>
<dbReference type="InterPro" id="IPR020846">
    <property type="entry name" value="MFS_dom"/>
</dbReference>
<keyword evidence="2" id="KW-0813">Transport</keyword>
<feature type="transmembrane region" description="Helical" evidence="7">
    <location>
        <begin position="217"/>
        <end position="238"/>
    </location>
</feature>
<feature type="domain" description="Major facilitator superfamily (MFS) profile" evidence="8">
    <location>
        <begin position="32"/>
        <end position="494"/>
    </location>
</feature>
<dbReference type="EMBL" id="JAVVDO010000023">
    <property type="protein sequence ID" value="MDT8332190.1"/>
    <property type="molecule type" value="Genomic_DNA"/>
</dbReference>
<dbReference type="PANTHER" id="PTHR42718:SF46">
    <property type="entry name" value="BLR6921 PROTEIN"/>
    <property type="match status" value="1"/>
</dbReference>
<feature type="transmembrane region" description="Helical" evidence="7">
    <location>
        <begin position="419"/>
        <end position="441"/>
    </location>
</feature>
<evidence type="ECO:0000256" key="2">
    <source>
        <dbReference type="ARBA" id="ARBA00022448"/>
    </source>
</evidence>
<proteinExistence type="predicted"/>
<keyword evidence="4 7" id="KW-0812">Transmembrane</keyword>
<feature type="transmembrane region" description="Helical" evidence="7">
    <location>
        <begin position="98"/>
        <end position="117"/>
    </location>
</feature>
<feature type="transmembrane region" description="Helical" evidence="7">
    <location>
        <begin position="152"/>
        <end position="170"/>
    </location>
</feature>
<evidence type="ECO:0000256" key="7">
    <source>
        <dbReference type="SAM" id="Phobius"/>
    </source>
</evidence>
<dbReference type="InterPro" id="IPR036259">
    <property type="entry name" value="MFS_trans_sf"/>
</dbReference>
<feature type="transmembrane region" description="Helical" evidence="7">
    <location>
        <begin position="29"/>
        <end position="48"/>
    </location>
</feature>
<keyword evidence="10" id="KW-1185">Reference proteome</keyword>
<keyword evidence="5 7" id="KW-1133">Transmembrane helix</keyword>
<evidence type="ECO:0000313" key="10">
    <source>
        <dbReference type="Proteomes" id="UP001258945"/>
    </source>
</evidence>
<evidence type="ECO:0000256" key="3">
    <source>
        <dbReference type="ARBA" id="ARBA00022475"/>
    </source>
</evidence>
<feature type="transmembrane region" description="Helical" evidence="7">
    <location>
        <begin position="68"/>
        <end position="86"/>
    </location>
</feature>
<sequence>MSSASITTQAMPAADMNREKDEAAQMRQAWRVFSVTTLGLMLTFINSSTLNVALPAVSRHFGASPAQASWILLSYMLVNTIFILVFGRLADLVGRRRLYLMGLSIFTLASLACGFAPSANALIAFRVVQAIGAAAIITNTTALLTDAFPRHALGIGLGMNSSMAAAAQVLGPVVGGAMATAFGWRAVFLFNLPIGLIAIAWAAVTLRKVHMRSHERFDLLGAVLSLLMLGGFIVALSMGGSQGWNSRIVLIGVAAAVVAAPLFLLSQLRRRDPLVDLTLFRDQDRAFAYATTMIVTLVVTGTALIMSLFLQAVQGYDAFGAGLRVMPAALGTMLAALVVGRLVLRFGSSTLCAIGMGLAAAGLALMLTGLRADAPYAPVGIGLLLLGLGSGTFQTPNTSSIMISVAANRRGIANGIRSMLQNTGHVTGAALSLAIITSPLMMESKQAVYSGSLRHFSPEDLSALIGAYHVALCVMIGFCAVGATLSLLRRTPASQG</sequence>